<evidence type="ECO:0000313" key="13">
    <source>
        <dbReference type="EMBL" id="ASX95227.1"/>
    </source>
</evidence>
<keyword evidence="2" id="KW-0596">Phosphopantetheine</keyword>
<dbReference type="CDD" id="cd05195">
    <property type="entry name" value="enoyl_red"/>
    <property type="match status" value="1"/>
</dbReference>
<feature type="compositionally biased region" description="Low complexity" evidence="9">
    <location>
        <begin position="3536"/>
        <end position="3553"/>
    </location>
</feature>
<sequence length="4834" mass="496661">MAAHVADGIAEPGTTRDEAIAIIGMACRFPEAPSPGDYWRLLHDGRSAISRSPETGRHEGTLPDRDRFDAGFFGISPREANAMDPQQRLTLELSWEALESAGLLPFDLRGSDTGVFLGVSAGDYDGVVRREGAAPLTHHAMTGTHRSIIANRVSYALDLHGPSITVDTGQASSLAAVHLACTSLRGGESSLALVGGVQLNITEEGAELAAAFGGLSPDGRSRAFDAQANGFVRGEGAGLVVLKPLARALADGNRVHAVIRGSAVNHGGKGEGLTVPSAAAQSDVMLAAHRQARVAPEDVQYVELHGTGTKVGDPIEAAALGAVFGADRRGRGPLRVGSVKTNIGHLEAAAGIAGLLKVTLALAHGVIPPSLNFETPNPEIDLDGLGLRVQTRAEQWPAAEGASLTAGVSSFSMGGTNCHLVVSAAPPVAADAPAAAGPSADDDVAHRPHPVPVPWVLSGRSAQALRDQAGRLRDHVVVNPSHTTADIGYSLATTRTAFAHRAVVLAANRADFVATLDALALGSDTDTSTATGTEADRGRGAVSFAMGNVVPDRESLTLVFPATADACLDAGRELLTSSEEFADRLAECDQAFAPYGLRPVADVLRSTATRVPGEAEACVFSVMVALAAVWRAYGVRPDAVSAGPGPGAVAAAVVRGLLTPEEGAHLVAADGVPPGDEEISGPPAADTLWLDATGRLGVRTPDTGAWSTPDGAAAGQGFAVAVGQLYVRGVPVDWSPAFAGTRPRDIELPSYAFQRESYWWPAAGAGAGTADDAAPESSSRSEVAAEETVFAVVREVLGGDFDGRVALRDLGFDSLMLAALRDRLSEVTGLDLPSTVVFDHPTPLALGAFLGSLLVDAPSGVLSVDAGAAVSPVSVGSGGSGSSGVAVDPVVIVGMACRFPGGVVSPEGLWDVVVSGRDVVSGFPVDRGWGVGVLSGEVCGVREGGFVEGVGLFDAGFFGVSPREAAGMDPAQRLLLEVSWEVLERAGVAPGSLRGRGGVGVFVGGMGYEYGPRLWEGGGGSDGYLLTGSAGGMLSGRLAYVLGVEGPALTVDTACSSSLVALHLAVGSLRSGECDVALVGGATVMGTPGAFVEFSRQGGLAGDGRCRSFSSDASGTGWSEGVGMLLVERLSVARRLGHRVLAVVAGSGVNSDGASNGLTAPSGVAQQRVVRRALVDAGVSALEVDVVEGHGTGTVLGDPIEVGALVEVFGRGRPVGRPLWLGSLKSNIGHAQAAAGVGGVIKMVEALRRGVLPRTLHVVEPVGGVEWGGVRLLTEEVPWVPAPGALRRAGVSSFGISGTNAHVILEEAPALDGGEKGTDGAGAGEDPLPVLREPVAGEGAGALPLVLSAKTPTALRAQARRLHDFLSGDPGNPDQATGGNTGVDAGRASVTDPGREAPLDLSAVAYTAACVQSGFDHRAAVMPAEGGDYRAGLAALATGRADDLLSAGTASGRSRAVLVFGAGAGMGADAAHASPDLAAQARELMAASPVFADRVRECADALSPHLGRYVGDMTPADPPEAVAFVVGVGLARLWERCGIRPDAAVGQGVGEIVAAHVTGVLSLDEAARLCAACVRGGSVEELRAALAGVVPRRMKTDFCSSRTGRPLDADRELISDNWLRGLRETTGLDTALRHLMENGRRTLVAMPSVGRLVGTLRDQDAGPADVVDALRPGGTGAAGLLEALAAAYTRGLPVDWKAVLPRRPLVVLPTYPFERRRYWLNAEAPRPPQSGGHPLLDTAVTLADRDARALTGALSTFTHPWLADHTIGGETVVPGAALVELAAHIAALDGAATVTELTQEAPVRLPADGKTVEVQFVVGAVGAAGEQPFTVYARPGRAQETARGAGEDRAAPDWTRHATGVLAPRAPRTPADFDLAEWPPPAAEPVELDGIYERLAEAGYEYGPAFRGLRAAWRLGADMYLDVRLPAGTDTSGYGLHPALLDAALHATVWQAAADGRVRLPFSWSGVRLYDGGATELRVRVSPAGPDAVALRIADQHGTPMAAVDALVLRAAAAGPVYDGLFRVAWRPLPGDFAADTAPDADACWVLGSALGTGFTAVPDVAEAGARMDAGVRPPAAVLVPCLPAAAADGGAQIPDDVRRAARGTLELLQSWLDDDRFADTRLVFVTRGAVRTGTGSDEAPVDLVHAPLWGLVRTAQSEEPGRFVLLDLDEGLDTTHLGYDVLAAVATGDEPELALRGGALLVPRLSGVAEPDTADPASATAPAPDLAPQGTVLVTGGTGALGARIARHLVAQHGVRHLLLISRRGAHAPGAEELGRELGEMGAEVRIAACNGGDREALAAVLGSVPAAHPLTGIVHAAGIVQDATVRSLTAAQLDAVLRPKADAAWNLHELTRSAPLAFFDLFSSASGTLGAAGQGNYSLANTFLDALAQHRSALGLPARSLAWGLWDLPDGMAGRLTAYDVERLARRTGLRPIDPARGLRMFDAARTPDLPTVVAAALDPAFALANGLTTTTTTTTTAAAATDADPTGTAWSQRIAGLPEAERAEESRRLVMSIAGEVLGGGTFDGGLAFRDMGFDSLLAVELRNRLCEVTGVRLPSTVVFDHPTPLALGAFLGSLLVDASSGVLSGDAGAAVSPVSVGSGGSGSSGVAVDPVVIVGMACRFPGGVVSPEGLWDVVVSGRDVVSGFPVDRGWGVGVLSGEVCGVREGGFVEGVGLFDAGFFGVSPREAAGMDPAQRLLLEVSWEVLERAGVAPGSLRGRGGVGVFVGGMGYEYGPRLWEGGGGSDGYLLTGSAGGMLSGRLAYVLGVEGPALTVDTACSSSLVALHLAVGSLRSGECDVALVGGATVMGTPGAFVEFSRQGGLAGDGRCRSFSSDASGTGWSEGVGMLLVERLSVARRLGHRVLAVVAGSGVNSDGASNGLTAPSGVAQQRVVRRALVDAGVSALEVDVVEGHGTGTVLGDPIEVGALVEVFGRGRPVGRPLWLGSLKSNIGHAQAAAGVGGVIKMVEALRRGVLPRTLHVVEPVGGVEWGGVRLLTEEVPWVPAPGALRRAGVSSFGISGTNAHVILEEAPALDGGEKGTDGAGAGEDPLPVLREPVAGEGAGALPLVLSAKTPTALRAQARRLHELLSAPAGSPDLPAEAPSSPDPAAVTYTAARVQSGFGHRAAVVAEGGAGLLAGLAALAEDRTATGVSRGVVSAVDERRVFMFAGQGTQRPGMGKQLYERFPVYAEAFDEACAAFAPHLERPLASVVLAHPAAAQAAALHRTGFTQPALFATEFALFKLVRSWGVRPDIVLGHSIGELVAAHVAGVFSLPDAAELVSARGRLMQSLPPAGAMVAVRAGLADVEPLLTDLADEVGIAAVNGPEAVVVSGASEAVSAVVTYLRAAGHRTTALTVSHAFHSPLMAPILDEFREIAAGLTYRRPVLPIVSNVTGRMAEAAELMSPDYWADHIRRPVRFADGIAAARAEGGRHFVEIGPDSTLSSMASAVLTGLAEDRDADEAPGRPVVVPLLRGGRDEARAAAEGLATAFTSGLDVDWPAVAAGWGGELTTLPTYPFERRRYWLNPTEPGTEHPAGASAGPGAPRSGSHPVLGRPLDLPDSGDLVWSGYLDPARFPWLADHVVAGRALMPGSLLAELACHVARDAGCDRVEELVLQSPLVLPDGAAVELRLVVRAADGSGRRPFAVHARTPDGPGADWQTTATGILAAAASGSAAPVPPAAWPPAGAESLPLHHEGDYAGLAARGLSYGPAFRGLRALWRTADGICAELEPPAAIASQTSLFGLHPALLDAALHPVELHGLAGEVGAPGIRVPFTWRGMTHHVPPNTTRLRVRLTAVARDEVAVELFDTDGNPVLSVEALSLRSPSPADDSRLRRLSWTAADRSSESDRLPEDEQPDRPGPPEHREMPERFALIVPGGATTPPPYDALHTLDAEHRSDVAQLVRQASTGVPDAVVVPCPAGAMGDVGEVVGGVLAVVQEVLAEPALARCRVVVVTRHAVGTGEDDPAGDAAAAAVWGLARCAQQEEPGRVQLVDIDPSRESAESLGRAIRSRLAQVALRKGEWLTPEPNPLTDRLLDAPAGGSAWRLDFVGRGTPDDLALVDWPDADEPLREGQVRVALHAAGVNFRDVLLTLGVVEPRAGVPEGEGQQSVEGAGVVIETGPGVDSVRPGDRVMGLFDGIGPVSVTEERLLGPVPAHWSFAQAAAVPVAFLTAYYGLVELGRLRAGERVLVHTATGAVGFAARQLALHLGAEVFATASPAKWPVLRSAGLDADHLASSRDDTFETAFRAASGGVGMDVVLNSLAGPLTDASLRTLAPGGRFLEMGKTDPRDPDEVAAAHGGAAYTVFDIRQAGPDGIRRMLAELLRLFEDGTLTPPPVTLRHVRDAPAAYRYVAEARHVGKVVLAVRDFDTDRAVLISGGLGTLGVLVARHLVTRHAVRDLVLIGRRGPETPGSAELAAELRGLGARVTVAACDAGDREALAALLDELAERGIRIGSVVHAAGTTRDAAIGSLTRDAVTEVLRAKAVAALNLHELTADLGLSSFVLFSSVAGVTGSAGQGNYAAANAFLDALAEHRRARSLPALSIAWGLWEPASGITGRLRAQDHERLARQGIRALSAERGLALLDEALATGAPTVVAARLTLPSPPAHANGAAVRTGGTVAEPRGSGTAVPASTAAAVNGAGSALSSTPVRRRSLLELVRAEAASVLGHDSPEAVAPDALFPQLGFDSLGAIELRNRIVAATGIPLLSTLIYDFPTPKALAGHLREECPDWAEGPEDGESAADAILENFRKVLAENRLDAKDSAVLAERLQAMLTGNGNGNGNGYGNGNRNGRRSGDGTGIGADDETVNGPGSGDGKEIDDVRGADHDH</sequence>
<dbReference type="GO" id="GO:0006633">
    <property type="term" value="P:fatty acid biosynthetic process"/>
    <property type="evidence" value="ECO:0007669"/>
    <property type="project" value="InterPro"/>
</dbReference>
<dbReference type="CDD" id="cd00833">
    <property type="entry name" value="PKS"/>
    <property type="match status" value="3"/>
</dbReference>
<dbReference type="InterPro" id="IPR042104">
    <property type="entry name" value="PKS_dehydratase_sf"/>
</dbReference>
<dbReference type="GO" id="GO:0004312">
    <property type="term" value="F:fatty acid synthase activity"/>
    <property type="evidence" value="ECO:0007669"/>
    <property type="project" value="TreeGrafter"/>
</dbReference>
<dbReference type="SMART" id="SM00826">
    <property type="entry name" value="PKS_DH"/>
    <property type="match status" value="2"/>
</dbReference>
<evidence type="ECO:0000256" key="2">
    <source>
        <dbReference type="ARBA" id="ARBA00022450"/>
    </source>
</evidence>
<dbReference type="Gene3D" id="1.10.1200.10">
    <property type="entry name" value="ACP-like"/>
    <property type="match status" value="3"/>
</dbReference>
<dbReference type="FunFam" id="3.40.47.10:FF:000019">
    <property type="entry name" value="Polyketide synthase type I"/>
    <property type="match status" value="2"/>
</dbReference>
<evidence type="ECO:0000256" key="7">
    <source>
        <dbReference type="ARBA" id="ARBA00023315"/>
    </source>
</evidence>
<dbReference type="SUPFAM" id="SSF53901">
    <property type="entry name" value="Thiolase-like"/>
    <property type="match status" value="3"/>
</dbReference>
<dbReference type="FunFam" id="3.40.366.10:FF:000002">
    <property type="entry name" value="Probable polyketide synthase 2"/>
    <property type="match status" value="1"/>
</dbReference>
<dbReference type="EMBL" id="KY173348">
    <property type="protein sequence ID" value="ASX95227.1"/>
    <property type="molecule type" value="Genomic_DNA"/>
</dbReference>
<keyword evidence="7" id="KW-0012">Acyltransferase</keyword>
<dbReference type="SUPFAM" id="SSF51735">
    <property type="entry name" value="NAD(P)-binding Rossmann-fold domains"/>
    <property type="match status" value="5"/>
</dbReference>
<dbReference type="GO" id="GO:0031177">
    <property type="term" value="F:phosphopantetheine binding"/>
    <property type="evidence" value="ECO:0007669"/>
    <property type="project" value="InterPro"/>
</dbReference>
<feature type="region of interest" description="Disordered" evidence="9">
    <location>
        <begin position="3842"/>
        <end position="3869"/>
    </location>
</feature>
<dbReference type="InterPro" id="IPR001227">
    <property type="entry name" value="Ac_transferase_dom_sf"/>
</dbReference>
<evidence type="ECO:0000256" key="9">
    <source>
        <dbReference type="SAM" id="MobiDB-lite"/>
    </source>
</evidence>
<dbReference type="InterPro" id="IPR050091">
    <property type="entry name" value="PKS_NRPS_Biosynth_Enz"/>
</dbReference>
<dbReference type="PANTHER" id="PTHR43775">
    <property type="entry name" value="FATTY ACID SYNTHASE"/>
    <property type="match status" value="1"/>
</dbReference>
<evidence type="ECO:0000259" key="10">
    <source>
        <dbReference type="PROSITE" id="PS50075"/>
    </source>
</evidence>
<dbReference type="InterPro" id="IPR055123">
    <property type="entry name" value="SpnB-like_Rossmann"/>
</dbReference>
<feature type="active site" description="Proton acceptor; for dehydratase activity" evidence="8">
    <location>
        <position position="3584"/>
    </location>
</feature>
<dbReference type="SMART" id="SM00823">
    <property type="entry name" value="PKS_PP"/>
    <property type="match status" value="3"/>
</dbReference>
<dbReference type="InterPro" id="IPR011032">
    <property type="entry name" value="GroES-like_sf"/>
</dbReference>
<organism evidence="13">
    <name type="scientific">Streptomyces atratus</name>
    <dbReference type="NCBI Taxonomy" id="1893"/>
    <lineage>
        <taxon>Bacteria</taxon>
        <taxon>Bacillati</taxon>
        <taxon>Actinomycetota</taxon>
        <taxon>Actinomycetes</taxon>
        <taxon>Kitasatosporales</taxon>
        <taxon>Streptomycetaceae</taxon>
        <taxon>Streptomyces</taxon>
    </lineage>
</organism>
<dbReference type="Gene3D" id="3.90.180.10">
    <property type="entry name" value="Medium-chain alcohol dehydrogenases, catalytic domain"/>
    <property type="match status" value="1"/>
</dbReference>
<feature type="region of interest" description="Disordered" evidence="9">
    <location>
        <begin position="4781"/>
        <end position="4834"/>
    </location>
</feature>
<dbReference type="SUPFAM" id="SSF47336">
    <property type="entry name" value="ACP-like"/>
    <property type="match status" value="3"/>
</dbReference>
<evidence type="ECO:0000256" key="6">
    <source>
        <dbReference type="ARBA" id="ARBA00023268"/>
    </source>
</evidence>
<dbReference type="GO" id="GO:0016491">
    <property type="term" value="F:oxidoreductase activity"/>
    <property type="evidence" value="ECO:0007669"/>
    <property type="project" value="InterPro"/>
</dbReference>
<feature type="domain" description="Ketosynthase family 3 (KS3)" evidence="11">
    <location>
        <begin position="887"/>
        <end position="1307"/>
    </location>
</feature>
<dbReference type="InterPro" id="IPR020807">
    <property type="entry name" value="PKS_DH"/>
</dbReference>
<dbReference type="SMART" id="SM00827">
    <property type="entry name" value="PKS_AT"/>
    <property type="match status" value="1"/>
</dbReference>
<dbReference type="Pfam" id="PF21089">
    <property type="entry name" value="PKS_DH_N"/>
    <property type="match status" value="2"/>
</dbReference>
<dbReference type="GO" id="GO:0033068">
    <property type="term" value="P:macrolide biosynthetic process"/>
    <property type="evidence" value="ECO:0007669"/>
    <property type="project" value="UniProtKB-ARBA"/>
</dbReference>
<evidence type="ECO:0000256" key="5">
    <source>
        <dbReference type="ARBA" id="ARBA00023194"/>
    </source>
</evidence>
<feature type="domain" description="Carrier" evidence="10">
    <location>
        <begin position="4658"/>
        <end position="4733"/>
    </location>
</feature>
<dbReference type="CDD" id="cd08956">
    <property type="entry name" value="KR_3_FAS_SDR_x"/>
    <property type="match status" value="2"/>
</dbReference>
<evidence type="ECO:0000256" key="1">
    <source>
        <dbReference type="ARBA" id="ARBA00004792"/>
    </source>
</evidence>
<dbReference type="SMART" id="SM00822">
    <property type="entry name" value="PKS_KR"/>
    <property type="match status" value="2"/>
</dbReference>
<keyword evidence="4" id="KW-0808">Transferase</keyword>
<dbReference type="SUPFAM" id="SSF52151">
    <property type="entry name" value="FabD/lysophospholipase-like"/>
    <property type="match status" value="3"/>
</dbReference>
<dbReference type="InterPro" id="IPR016039">
    <property type="entry name" value="Thiolase-like"/>
</dbReference>
<feature type="active site" description="Proton acceptor; for dehydratase activity" evidence="8">
    <location>
        <position position="1765"/>
    </location>
</feature>
<evidence type="ECO:0000259" key="11">
    <source>
        <dbReference type="PROSITE" id="PS52004"/>
    </source>
</evidence>
<dbReference type="Pfam" id="PF00698">
    <property type="entry name" value="Acyl_transf_1"/>
    <property type="match status" value="3"/>
</dbReference>
<dbReference type="InterPro" id="IPR006162">
    <property type="entry name" value="Ppantetheine_attach_site"/>
</dbReference>
<feature type="compositionally biased region" description="Basic and acidic residues" evidence="9">
    <location>
        <begin position="3846"/>
        <end position="3869"/>
    </location>
</feature>
<dbReference type="Gene3D" id="3.40.50.11460">
    <property type="match status" value="1"/>
</dbReference>
<accession>A0A286MYR1</accession>
<protein>
    <submittedName>
        <fullName evidence="13">IlaE</fullName>
    </submittedName>
</protein>
<dbReference type="InterPro" id="IPR016036">
    <property type="entry name" value="Malonyl_transacylase_ACP-bd"/>
</dbReference>
<feature type="domain" description="Ketosynthase family 3 (KS3)" evidence="11">
    <location>
        <begin position="2612"/>
        <end position="3032"/>
    </location>
</feature>
<dbReference type="Pfam" id="PF00550">
    <property type="entry name" value="PP-binding"/>
    <property type="match status" value="3"/>
</dbReference>
<feature type="region of interest" description="Disordered" evidence="9">
    <location>
        <begin position="3529"/>
        <end position="3556"/>
    </location>
</feature>
<dbReference type="InterPro" id="IPR036736">
    <property type="entry name" value="ACP-like_sf"/>
</dbReference>
<dbReference type="Pfam" id="PF22953">
    <property type="entry name" value="SpnB_Rossmann"/>
    <property type="match status" value="2"/>
</dbReference>
<feature type="region of interest" description="Disordered" evidence="9">
    <location>
        <begin position="4613"/>
        <end position="4634"/>
    </location>
</feature>
<dbReference type="Gene3D" id="3.30.70.3290">
    <property type="match status" value="3"/>
</dbReference>
<dbReference type="PROSITE" id="PS00606">
    <property type="entry name" value="KS3_1"/>
    <property type="match status" value="2"/>
</dbReference>
<feature type="domain" description="Carrier" evidence="10">
    <location>
        <begin position="2504"/>
        <end position="2579"/>
    </location>
</feature>
<evidence type="ECO:0000256" key="3">
    <source>
        <dbReference type="ARBA" id="ARBA00022553"/>
    </source>
</evidence>
<dbReference type="InterPro" id="IPR020806">
    <property type="entry name" value="PKS_PP-bd"/>
</dbReference>
<dbReference type="Pfam" id="PF13602">
    <property type="entry name" value="ADH_zinc_N_2"/>
    <property type="match status" value="1"/>
</dbReference>
<dbReference type="InterPro" id="IPR014031">
    <property type="entry name" value="Ketoacyl_synth_C"/>
</dbReference>
<dbReference type="InterPro" id="IPR020841">
    <property type="entry name" value="PKS_Beta-ketoAc_synthase_dom"/>
</dbReference>
<feature type="active site" description="Proton donor; for dehydratase activity" evidence="8">
    <location>
        <position position="3753"/>
    </location>
</feature>
<dbReference type="InterPro" id="IPR036291">
    <property type="entry name" value="NAD(P)-bd_dom_sf"/>
</dbReference>
<dbReference type="Gene3D" id="3.40.366.10">
    <property type="entry name" value="Malonyl-Coenzyme A Acyl Carrier Protein, domain 2"/>
    <property type="match status" value="3"/>
</dbReference>
<dbReference type="Pfam" id="PF08659">
    <property type="entry name" value="KR"/>
    <property type="match status" value="2"/>
</dbReference>
<dbReference type="InterPro" id="IPR049900">
    <property type="entry name" value="PKS_mFAS_DH"/>
</dbReference>
<proteinExistence type="predicted"/>
<feature type="region of interest" description="N-terminal hotdog fold" evidence="8">
    <location>
        <begin position="3552"/>
        <end position="3676"/>
    </location>
</feature>
<feature type="domain" description="PKS/mFAS DH" evidence="12">
    <location>
        <begin position="1733"/>
        <end position="2018"/>
    </location>
</feature>
<dbReference type="PROSITE" id="PS50075">
    <property type="entry name" value="CARRIER"/>
    <property type="match status" value="3"/>
</dbReference>
<dbReference type="InterPro" id="IPR013154">
    <property type="entry name" value="ADH-like_N"/>
</dbReference>
<evidence type="ECO:0000259" key="12">
    <source>
        <dbReference type="PROSITE" id="PS52019"/>
    </source>
</evidence>
<feature type="region of interest" description="C-terminal hotdog fold" evidence="8">
    <location>
        <begin position="3690"/>
        <end position="3834"/>
    </location>
</feature>
<dbReference type="Pfam" id="PF14765">
    <property type="entry name" value="PS-DH"/>
    <property type="match status" value="2"/>
</dbReference>
<dbReference type="InterPro" id="IPR014043">
    <property type="entry name" value="Acyl_transferase_dom"/>
</dbReference>
<dbReference type="InterPro" id="IPR049552">
    <property type="entry name" value="PKS_DH_N"/>
</dbReference>
<feature type="compositionally biased region" description="Gly residues" evidence="9">
    <location>
        <begin position="4782"/>
        <end position="4794"/>
    </location>
</feature>
<dbReference type="InterPro" id="IPR016035">
    <property type="entry name" value="Acyl_Trfase/lysoPLipase"/>
</dbReference>
<dbReference type="SUPFAM" id="SSF55048">
    <property type="entry name" value="Probable ACP-binding domain of malonyl-CoA ACP transacylase"/>
    <property type="match status" value="1"/>
</dbReference>
<dbReference type="PROSITE" id="PS00012">
    <property type="entry name" value="PHOSPHOPANTETHEINE"/>
    <property type="match status" value="3"/>
</dbReference>
<dbReference type="InterPro" id="IPR020843">
    <property type="entry name" value="ER"/>
</dbReference>
<dbReference type="InterPro" id="IPR057326">
    <property type="entry name" value="KR_dom"/>
</dbReference>
<dbReference type="InterPro" id="IPR014030">
    <property type="entry name" value="Ketoacyl_synth_N"/>
</dbReference>
<feature type="region of interest" description="Disordered" evidence="9">
    <location>
        <begin position="1310"/>
        <end position="1332"/>
    </location>
</feature>
<evidence type="ECO:0000256" key="4">
    <source>
        <dbReference type="ARBA" id="ARBA00022679"/>
    </source>
</evidence>
<name>A0A286MYR1_STRAR</name>
<dbReference type="Gene3D" id="3.40.50.720">
    <property type="entry name" value="NAD(P)-binding Rossmann-like Domain"/>
    <property type="match status" value="2"/>
</dbReference>
<dbReference type="PANTHER" id="PTHR43775:SF51">
    <property type="entry name" value="INACTIVE PHENOLPHTHIOCEROL SYNTHESIS POLYKETIDE SYNTHASE TYPE I PKS1-RELATED"/>
    <property type="match status" value="1"/>
</dbReference>
<evidence type="ECO:0000256" key="8">
    <source>
        <dbReference type="PROSITE-ProRule" id="PRU01363"/>
    </source>
</evidence>
<dbReference type="Pfam" id="PF00109">
    <property type="entry name" value="ketoacyl-synt"/>
    <property type="match status" value="3"/>
</dbReference>
<dbReference type="InterPro" id="IPR009081">
    <property type="entry name" value="PP-bd_ACP"/>
</dbReference>
<keyword evidence="6" id="KW-0511">Multifunctional enzyme</keyword>
<keyword evidence="3" id="KW-0597">Phosphoprotein</keyword>
<feature type="region of interest" description="Disordered" evidence="9">
    <location>
        <begin position="1364"/>
        <end position="1394"/>
    </location>
</feature>
<dbReference type="PROSITE" id="PS52019">
    <property type="entry name" value="PKS_MFAS_DH"/>
    <property type="match status" value="2"/>
</dbReference>
<dbReference type="Pfam" id="PF02801">
    <property type="entry name" value="Ketoacyl-synt_C"/>
    <property type="match status" value="3"/>
</dbReference>
<dbReference type="InterPro" id="IPR049551">
    <property type="entry name" value="PKS_DH_C"/>
</dbReference>
<dbReference type="InterPro" id="IPR013968">
    <property type="entry name" value="PKS_KR"/>
</dbReference>
<feature type="active site" description="Proton donor; for dehydratase activity" evidence="8">
    <location>
        <position position="1942"/>
    </location>
</feature>
<dbReference type="SMART" id="SM00825">
    <property type="entry name" value="PKS_KS"/>
    <property type="match status" value="3"/>
</dbReference>
<dbReference type="Gene3D" id="3.10.129.110">
    <property type="entry name" value="Polyketide synthase dehydratase"/>
    <property type="match status" value="2"/>
</dbReference>
<dbReference type="Pfam" id="PF08240">
    <property type="entry name" value="ADH_N"/>
    <property type="match status" value="1"/>
</dbReference>
<feature type="compositionally biased region" description="Basic and acidic residues" evidence="9">
    <location>
        <begin position="4820"/>
        <end position="4834"/>
    </location>
</feature>
<comment type="pathway">
    <text evidence="1">Antibiotic biosynthesis.</text>
</comment>
<feature type="region of interest" description="C-terminal hotdog fold" evidence="8">
    <location>
        <begin position="1883"/>
        <end position="2018"/>
    </location>
</feature>
<dbReference type="Gene3D" id="3.40.47.10">
    <property type="match status" value="3"/>
</dbReference>
<feature type="domain" description="PKS/mFAS DH" evidence="12">
    <location>
        <begin position="3552"/>
        <end position="3834"/>
    </location>
</feature>
<dbReference type="PROSITE" id="PS52004">
    <property type="entry name" value="KS3_2"/>
    <property type="match status" value="3"/>
</dbReference>
<dbReference type="GO" id="GO:0004315">
    <property type="term" value="F:3-oxoacyl-[acyl-carrier-protein] synthase activity"/>
    <property type="evidence" value="ECO:0007669"/>
    <property type="project" value="InterPro"/>
</dbReference>
<feature type="domain" description="Ketosynthase family 3 (KS3)" evidence="11">
    <location>
        <begin position="17"/>
        <end position="424"/>
    </location>
</feature>
<dbReference type="SMART" id="SM00829">
    <property type="entry name" value="PKS_ER"/>
    <property type="match status" value="1"/>
</dbReference>
<feature type="domain" description="Carrier" evidence="10">
    <location>
        <begin position="780"/>
        <end position="854"/>
    </location>
</feature>
<reference evidence="13" key="1">
    <citation type="journal article" date="2017" name="Nat. Commun.">
        <title>Biosynthesis of ilamycins featuring unusual building blocks and engineered production of enhanced anti-tuberculosis agents.</title>
        <authorList>
            <person name="Ma J."/>
            <person name="Huang H."/>
            <person name="Xie Y."/>
            <person name="Liu Z."/>
            <person name="Zhao J."/>
            <person name="Zhang C."/>
            <person name="Jia Y."/>
            <person name="Zhang Y."/>
            <person name="Zhang H."/>
            <person name="Zhang T."/>
            <person name="Ju J."/>
        </authorList>
    </citation>
    <scope>NUCLEOTIDE SEQUENCE</scope>
    <source>
        <strain evidence="13">SCSIO ZH16</strain>
    </source>
</reference>
<feature type="region of interest" description="N-terminal hotdog fold" evidence="8">
    <location>
        <begin position="1733"/>
        <end position="1869"/>
    </location>
</feature>
<feature type="region of interest" description="Disordered" evidence="9">
    <location>
        <begin position="431"/>
        <end position="452"/>
    </location>
</feature>
<dbReference type="InterPro" id="IPR032821">
    <property type="entry name" value="PKS_assoc"/>
</dbReference>
<dbReference type="SUPFAM" id="SSF50129">
    <property type="entry name" value="GroES-like"/>
    <property type="match status" value="1"/>
</dbReference>
<dbReference type="InterPro" id="IPR018201">
    <property type="entry name" value="Ketoacyl_synth_AS"/>
</dbReference>
<keyword evidence="5" id="KW-0045">Antibiotic biosynthesis</keyword>
<dbReference type="Pfam" id="PF16197">
    <property type="entry name" value="KAsynt_C_assoc"/>
    <property type="match status" value="1"/>
</dbReference>